<evidence type="ECO:0000256" key="3">
    <source>
        <dbReference type="ARBA" id="ARBA00022737"/>
    </source>
</evidence>
<evidence type="ECO:0000256" key="4">
    <source>
        <dbReference type="ARBA" id="ARBA00023157"/>
    </source>
</evidence>
<accession>A0AAV5MVJ4</accession>
<evidence type="ECO:0000256" key="1">
    <source>
        <dbReference type="ARBA" id="ARBA00022536"/>
    </source>
</evidence>
<dbReference type="PROSITE" id="PS50026">
    <property type="entry name" value="EGF_3"/>
    <property type="match status" value="1"/>
</dbReference>
<protein>
    <recommendedName>
        <fullName evidence="6">EGF-like domain-containing protein</fullName>
    </recommendedName>
</protein>
<dbReference type="InterPro" id="IPR001881">
    <property type="entry name" value="EGF-like_Ca-bd_dom"/>
</dbReference>
<evidence type="ECO:0000313" key="8">
    <source>
        <dbReference type="Proteomes" id="UP001054252"/>
    </source>
</evidence>
<dbReference type="InterPro" id="IPR049883">
    <property type="entry name" value="NOTCH1_EGF-like"/>
</dbReference>
<dbReference type="FunFam" id="2.10.25.10:FF:000038">
    <property type="entry name" value="Fibrillin 2"/>
    <property type="match status" value="1"/>
</dbReference>
<evidence type="ECO:0000259" key="6">
    <source>
        <dbReference type="PROSITE" id="PS50026"/>
    </source>
</evidence>
<sequence>GFTGNPYLLNGCQDIDECKEPNKYPCQGTCHNTIGNYTCDCPLGMRGDGRKDRKAGGCRGLPLTTIAAGN</sequence>
<proteinExistence type="predicted"/>
<dbReference type="InterPro" id="IPR000742">
    <property type="entry name" value="EGF"/>
</dbReference>
<dbReference type="InterPro" id="IPR018097">
    <property type="entry name" value="EGF_Ca-bd_CS"/>
</dbReference>
<feature type="domain" description="EGF-like" evidence="6">
    <location>
        <begin position="14"/>
        <end position="48"/>
    </location>
</feature>
<dbReference type="SUPFAM" id="SSF57196">
    <property type="entry name" value="EGF/Laminin"/>
    <property type="match status" value="1"/>
</dbReference>
<keyword evidence="1 5" id="KW-0245">EGF-like domain</keyword>
<keyword evidence="3" id="KW-0677">Repeat</keyword>
<dbReference type="EMBL" id="BPVZ01002815">
    <property type="protein sequence ID" value="GKV54030.1"/>
    <property type="molecule type" value="Genomic_DNA"/>
</dbReference>
<evidence type="ECO:0000256" key="2">
    <source>
        <dbReference type="ARBA" id="ARBA00022729"/>
    </source>
</evidence>
<dbReference type="Gene3D" id="2.10.25.10">
    <property type="entry name" value="Laminin"/>
    <property type="match status" value="1"/>
</dbReference>
<dbReference type="SMART" id="SM00181">
    <property type="entry name" value="EGF"/>
    <property type="match status" value="1"/>
</dbReference>
<keyword evidence="4" id="KW-1015">Disulfide bond</keyword>
<organism evidence="7 8">
    <name type="scientific">Rubroshorea leprosula</name>
    <dbReference type="NCBI Taxonomy" id="152421"/>
    <lineage>
        <taxon>Eukaryota</taxon>
        <taxon>Viridiplantae</taxon>
        <taxon>Streptophyta</taxon>
        <taxon>Embryophyta</taxon>
        <taxon>Tracheophyta</taxon>
        <taxon>Spermatophyta</taxon>
        <taxon>Magnoliopsida</taxon>
        <taxon>eudicotyledons</taxon>
        <taxon>Gunneridae</taxon>
        <taxon>Pentapetalae</taxon>
        <taxon>rosids</taxon>
        <taxon>malvids</taxon>
        <taxon>Malvales</taxon>
        <taxon>Dipterocarpaceae</taxon>
        <taxon>Rubroshorea</taxon>
    </lineage>
</organism>
<gene>
    <name evidence="7" type="ORF">SLEP1_g60540</name>
</gene>
<comment type="caution">
    <text evidence="7">The sequence shown here is derived from an EMBL/GenBank/DDBJ whole genome shotgun (WGS) entry which is preliminary data.</text>
</comment>
<comment type="caution">
    <text evidence="5">Lacks conserved residue(s) required for the propagation of feature annotation.</text>
</comment>
<dbReference type="InterPro" id="IPR000152">
    <property type="entry name" value="EGF-type_Asp/Asn_hydroxyl_site"/>
</dbReference>
<name>A0AAV5MVJ4_9ROSI</name>
<dbReference type="GO" id="GO:0005509">
    <property type="term" value="F:calcium ion binding"/>
    <property type="evidence" value="ECO:0007669"/>
    <property type="project" value="InterPro"/>
</dbReference>
<dbReference type="Proteomes" id="UP001054252">
    <property type="component" value="Unassembled WGS sequence"/>
</dbReference>
<dbReference type="CDD" id="cd00054">
    <property type="entry name" value="EGF_CA"/>
    <property type="match status" value="1"/>
</dbReference>
<keyword evidence="2" id="KW-0732">Signal</keyword>
<evidence type="ECO:0000256" key="5">
    <source>
        <dbReference type="PROSITE-ProRule" id="PRU00076"/>
    </source>
</evidence>
<dbReference type="Pfam" id="PF07645">
    <property type="entry name" value="EGF_CA"/>
    <property type="match status" value="1"/>
</dbReference>
<dbReference type="PROSITE" id="PS00010">
    <property type="entry name" value="ASX_HYDROXYL"/>
    <property type="match status" value="1"/>
</dbReference>
<keyword evidence="8" id="KW-1185">Reference proteome</keyword>
<dbReference type="PROSITE" id="PS01187">
    <property type="entry name" value="EGF_CA"/>
    <property type="match status" value="1"/>
</dbReference>
<feature type="non-terminal residue" evidence="7">
    <location>
        <position position="1"/>
    </location>
</feature>
<dbReference type="SMART" id="SM00179">
    <property type="entry name" value="EGF_CA"/>
    <property type="match status" value="1"/>
</dbReference>
<evidence type="ECO:0000313" key="7">
    <source>
        <dbReference type="EMBL" id="GKV54030.1"/>
    </source>
</evidence>
<reference evidence="7 8" key="1">
    <citation type="journal article" date="2021" name="Commun. Biol.">
        <title>The genome of Shorea leprosula (Dipterocarpaceae) highlights the ecological relevance of drought in aseasonal tropical rainforests.</title>
        <authorList>
            <person name="Ng K.K.S."/>
            <person name="Kobayashi M.J."/>
            <person name="Fawcett J.A."/>
            <person name="Hatakeyama M."/>
            <person name="Paape T."/>
            <person name="Ng C.H."/>
            <person name="Ang C.C."/>
            <person name="Tnah L.H."/>
            <person name="Lee C.T."/>
            <person name="Nishiyama T."/>
            <person name="Sese J."/>
            <person name="O'Brien M.J."/>
            <person name="Copetti D."/>
            <person name="Mohd Noor M.I."/>
            <person name="Ong R.C."/>
            <person name="Putra M."/>
            <person name="Sireger I.Z."/>
            <person name="Indrioko S."/>
            <person name="Kosugi Y."/>
            <person name="Izuno A."/>
            <person name="Isagi Y."/>
            <person name="Lee S.L."/>
            <person name="Shimizu K.K."/>
        </authorList>
    </citation>
    <scope>NUCLEOTIDE SEQUENCE [LARGE SCALE GENOMIC DNA]</scope>
    <source>
        <strain evidence="7">214</strain>
    </source>
</reference>
<dbReference type="AlphaFoldDB" id="A0AAV5MVJ4"/>